<keyword evidence="3" id="KW-1185">Reference proteome</keyword>
<dbReference type="STRING" id="1121291.SAMN02745134_01094"/>
<keyword evidence="2" id="KW-0808">Transferase</keyword>
<dbReference type="EMBL" id="FWXH01000003">
    <property type="protein sequence ID" value="SMC20783.1"/>
    <property type="molecule type" value="Genomic_DNA"/>
</dbReference>
<sequence length="275" mass="32274">MNINTQLRDMISAFSKLEGVEGILLAGSHAMKTNDKDSDYDIYIYTIKEISIENRKTITDVFCSYIELNNTFWEKEDDGFLKRDNVPIEIIYRNLNFIDDLLNRTLIKCEADVGYTTCFWSNFINSSILYDKNGNLNKLQKKYKVSYPHELKENIVKKNYPLLRLQVPAYYYQIEKALKRDDYISVNHRVAALFASYFDIIFAINEAPHPGEKKILKIIKDNKFKAPNNMELSINNILKFSVSKNSYILNEIDLLVKNLDALLKKEGLWQEWMKY</sequence>
<reference evidence="2 3" key="1">
    <citation type="submission" date="2017-04" db="EMBL/GenBank/DDBJ databases">
        <authorList>
            <person name="Afonso C.L."/>
            <person name="Miller P.J."/>
            <person name="Scott M.A."/>
            <person name="Spackman E."/>
            <person name="Goraichik I."/>
            <person name="Dimitrov K.M."/>
            <person name="Suarez D.L."/>
            <person name="Swayne D.E."/>
        </authorList>
    </citation>
    <scope>NUCLEOTIDE SEQUENCE [LARGE SCALE GENOMIC DNA]</scope>
    <source>
        <strain evidence="2 3">DSM 12555</strain>
    </source>
</reference>
<dbReference type="AlphaFoldDB" id="A0A1W1XA97"/>
<dbReference type="SUPFAM" id="SSF81301">
    <property type="entry name" value="Nucleotidyltransferase"/>
    <property type="match status" value="1"/>
</dbReference>
<dbReference type="RefSeq" id="WP_084114503.1">
    <property type="nucleotide sequence ID" value="NZ_FWXH01000003.1"/>
</dbReference>
<dbReference type="Pfam" id="PF13228">
    <property type="entry name" value="DUF4037"/>
    <property type="match status" value="1"/>
</dbReference>
<protein>
    <submittedName>
        <fullName evidence="2">Nucleotidyltransferase domain-containing protein</fullName>
    </submittedName>
</protein>
<gene>
    <name evidence="2" type="ORF">SAMN02745134_01094</name>
</gene>
<dbReference type="InterPro" id="IPR043519">
    <property type="entry name" value="NT_sf"/>
</dbReference>
<dbReference type="Gene3D" id="3.30.460.10">
    <property type="entry name" value="Beta Polymerase, domain 2"/>
    <property type="match status" value="1"/>
</dbReference>
<evidence type="ECO:0000313" key="2">
    <source>
        <dbReference type="EMBL" id="SMC20783.1"/>
    </source>
</evidence>
<organism evidence="2 3">
    <name type="scientific">Clostridium acidisoli DSM 12555</name>
    <dbReference type="NCBI Taxonomy" id="1121291"/>
    <lineage>
        <taxon>Bacteria</taxon>
        <taxon>Bacillati</taxon>
        <taxon>Bacillota</taxon>
        <taxon>Clostridia</taxon>
        <taxon>Eubacteriales</taxon>
        <taxon>Clostridiaceae</taxon>
        <taxon>Clostridium</taxon>
    </lineage>
</organism>
<dbReference type="OrthoDB" id="5176171at2"/>
<evidence type="ECO:0000313" key="3">
    <source>
        <dbReference type="Proteomes" id="UP000192468"/>
    </source>
</evidence>
<dbReference type="Proteomes" id="UP000192468">
    <property type="component" value="Unassembled WGS sequence"/>
</dbReference>
<name>A0A1W1XA97_9CLOT</name>
<dbReference type="GO" id="GO:0016740">
    <property type="term" value="F:transferase activity"/>
    <property type="evidence" value="ECO:0007669"/>
    <property type="project" value="UniProtKB-KW"/>
</dbReference>
<accession>A0A1W1XA97</accession>
<proteinExistence type="predicted"/>
<dbReference type="InterPro" id="IPR025117">
    <property type="entry name" value="DUF4037"/>
</dbReference>
<feature type="domain" description="DUF4037" evidence="1">
    <location>
        <begin position="123"/>
        <end position="213"/>
    </location>
</feature>
<evidence type="ECO:0000259" key="1">
    <source>
        <dbReference type="Pfam" id="PF13228"/>
    </source>
</evidence>